<comment type="caution">
    <text evidence="2">The sequence shown here is derived from an EMBL/GenBank/DDBJ whole genome shotgun (WGS) entry which is preliminary data.</text>
</comment>
<keyword evidence="3" id="KW-1185">Reference proteome</keyword>
<accession>A0ABV7H4H5</accession>
<evidence type="ECO:0000256" key="1">
    <source>
        <dbReference type="SAM" id="MobiDB-lite"/>
    </source>
</evidence>
<evidence type="ECO:0000313" key="2">
    <source>
        <dbReference type="EMBL" id="MFC3148819.1"/>
    </source>
</evidence>
<feature type="compositionally biased region" description="Basic and acidic residues" evidence="1">
    <location>
        <begin position="103"/>
        <end position="112"/>
    </location>
</feature>
<reference evidence="3" key="1">
    <citation type="journal article" date="2019" name="Int. J. Syst. Evol. Microbiol.">
        <title>The Global Catalogue of Microorganisms (GCM) 10K type strain sequencing project: providing services to taxonomists for standard genome sequencing and annotation.</title>
        <authorList>
            <consortium name="The Broad Institute Genomics Platform"/>
            <consortium name="The Broad Institute Genome Sequencing Center for Infectious Disease"/>
            <person name="Wu L."/>
            <person name="Ma J."/>
        </authorList>
    </citation>
    <scope>NUCLEOTIDE SEQUENCE [LARGE SCALE GENOMIC DNA]</scope>
    <source>
        <strain evidence="3">KCTC 52168</strain>
    </source>
</reference>
<feature type="region of interest" description="Disordered" evidence="1">
    <location>
        <begin position="103"/>
        <end position="141"/>
    </location>
</feature>
<evidence type="ECO:0000313" key="3">
    <source>
        <dbReference type="Proteomes" id="UP001595556"/>
    </source>
</evidence>
<feature type="compositionally biased region" description="Low complexity" evidence="1">
    <location>
        <begin position="124"/>
        <end position="141"/>
    </location>
</feature>
<dbReference type="EMBL" id="JBHRTI010000010">
    <property type="protein sequence ID" value="MFC3148819.1"/>
    <property type="molecule type" value="Genomic_DNA"/>
</dbReference>
<protein>
    <recommendedName>
        <fullName evidence="4">Lipoprotein</fullName>
    </recommendedName>
</protein>
<evidence type="ECO:0008006" key="4">
    <source>
        <dbReference type="Google" id="ProtNLM"/>
    </source>
</evidence>
<dbReference type="RefSeq" id="WP_377305112.1">
    <property type="nucleotide sequence ID" value="NZ_CP180191.1"/>
</dbReference>
<gene>
    <name evidence="2" type="ORF">ACFOEN_14395</name>
</gene>
<sequence>MNQPASAIQTAPSMEPTRRGRFALMVMAILALTGCELLGIEDPAKVAAAVEADGKAIGAACRHAARAIEDCYARNPRASKAAVFAGWREMNDYMAENKIEPVKPTEADKDKMSLPGLPPGFTLPAMPAAPAAGETKAAGKP</sequence>
<name>A0ABV7H4H5_9BURK</name>
<organism evidence="2 3">
    <name type="scientific">Piscinibacterium candidicorallinum</name>
    <dbReference type="NCBI Taxonomy" id="1793872"/>
    <lineage>
        <taxon>Bacteria</taxon>
        <taxon>Pseudomonadati</taxon>
        <taxon>Pseudomonadota</taxon>
        <taxon>Betaproteobacteria</taxon>
        <taxon>Burkholderiales</taxon>
        <taxon>Piscinibacterium</taxon>
    </lineage>
</organism>
<dbReference type="Proteomes" id="UP001595556">
    <property type="component" value="Unassembled WGS sequence"/>
</dbReference>
<proteinExistence type="predicted"/>